<dbReference type="CDD" id="cd00093">
    <property type="entry name" value="HTH_XRE"/>
    <property type="match status" value="1"/>
</dbReference>
<keyword evidence="1" id="KW-0238">DNA-binding</keyword>
<comment type="caution">
    <text evidence="3">The sequence shown here is derived from an EMBL/GenBank/DDBJ whole genome shotgun (WGS) entry which is preliminary data.</text>
</comment>
<dbReference type="EMBL" id="AAWS01000009">
    <property type="protein sequence ID" value="EAY29821.1"/>
    <property type="molecule type" value="Genomic_DNA"/>
</dbReference>
<proteinExistence type="predicted"/>
<dbReference type="PANTHER" id="PTHR46558:SF4">
    <property type="entry name" value="DNA-BIDING PHAGE PROTEIN"/>
    <property type="match status" value="1"/>
</dbReference>
<evidence type="ECO:0000313" key="3">
    <source>
        <dbReference type="EMBL" id="EAY29821.1"/>
    </source>
</evidence>
<dbReference type="PROSITE" id="PS50943">
    <property type="entry name" value="HTH_CROC1"/>
    <property type="match status" value="1"/>
</dbReference>
<dbReference type="InterPro" id="IPR010982">
    <property type="entry name" value="Lambda_DNA-bd_dom_sf"/>
</dbReference>
<dbReference type="InterPro" id="IPR001387">
    <property type="entry name" value="Cro/C1-type_HTH"/>
</dbReference>
<accession>A1ZIF3</accession>
<dbReference type="PANTHER" id="PTHR46558">
    <property type="entry name" value="TRACRIPTIONAL REGULATORY PROTEIN-RELATED-RELATED"/>
    <property type="match status" value="1"/>
</dbReference>
<evidence type="ECO:0000313" key="4">
    <source>
        <dbReference type="Proteomes" id="UP000004095"/>
    </source>
</evidence>
<keyword evidence="4" id="KW-1185">Reference proteome</keyword>
<protein>
    <submittedName>
        <fullName evidence="3">Helix-turn-helix domain protein</fullName>
    </submittedName>
</protein>
<dbReference type="SUPFAM" id="SSF47413">
    <property type="entry name" value="lambda repressor-like DNA-binding domains"/>
    <property type="match status" value="1"/>
</dbReference>
<evidence type="ECO:0000256" key="1">
    <source>
        <dbReference type="ARBA" id="ARBA00023125"/>
    </source>
</evidence>
<dbReference type="Pfam" id="PF13560">
    <property type="entry name" value="HTH_31"/>
    <property type="match status" value="1"/>
</dbReference>
<gene>
    <name evidence="3" type="ORF">M23134_05694</name>
</gene>
<reference evidence="3 4" key="1">
    <citation type="submission" date="2007-01" db="EMBL/GenBank/DDBJ databases">
        <authorList>
            <person name="Haygood M."/>
            <person name="Podell S."/>
            <person name="Anderson C."/>
            <person name="Hopkinson B."/>
            <person name="Roe K."/>
            <person name="Barbeau K."/>
            <person name="Gaasterland T."/>
            <person name="Ferriera S."/>
            <person name="Johnson J."/>
            <person name="Kravitz S."/>
            <person name="Beeson K."/>
            <person name="Sutton G."/>
            <person name="Rogers Y.-H."/>
            <person name="Friedman R."/>
            <person name="Frazier M."/>
            <person name="Venter J.C."/>
        </authorList>
    </citation>
    <scope>NUCLEOTIDE SEQUENCE [LARGE SCALE GENOMIC DNA]</scope>
    <source>
        <strain evidence="3 4">ATCC 23134</strain>
    </source>
</reference>
<dbReference type="Proteomes" id="UP000004095">
    <property type="component" value="Unassembled WGS sequence"/>
</dbReference>
<sequence length="131" mass="14884">MVTTYKQKASKLDVCQRKSRYFSPMEKQDLLKIIKHLRTSEGLTHQQMATKLGWGKQTYERIENGRTQNVGLDDIAQIAQVFGLTVVELMNRATPEGTATALLKEAVHLFREAQTKVDAAEQILKKLPKNK</sequence>
<dbReference type="AlphaFoldDB" id="A1ZIF3"/>
<organism evidence="3 4">
    <name type="scientific">Microscilla marina ATCC 23134</name>
    <dbReference type="NCBI Taxonomy" id="313606"/>
    <lineage>
        <taxon>Bacteria</taxon>
        <taxon>Pseudomonadati</taxon>
        <taxon>Bacteroidota</taxon>
        <taxon>Cytophagia</taxon>
        <taxon>Cytophagales</taxon>
        <taxon>Microscillaceae</taxon>
        <taxon>Microscilla</taxon>
    </lineage>
</organism>
<evidence type="ECO:0000259" key="2">
    <source>
        <dbReference type="PROSITE" id="PS50943"/>
    </source>
</evidence>
<dbReference type="GO" id="GO:0003677">
    <property type="term" value="F:DNA binding"/>
    <property type="evidence" value="ECO:0007669"/>
    <property type="project" value="UniProtKB-KW"/>
</dbReference>
<dbReference type="Gene3D" id="1.10.260.40">
    <property type="entry name" value="lambda repressor-like DNA-binding domains"/>
    <property type="match status" value="1"/>
</dbReference>
<feature type="domain" description="HTH cro/C1-type" evidence="2">
    <location>
        <begin position="34"/>
        <end position="89"/>
    </location>
</feature>
<name>A1ZIF3_MICM2</name>
<dbReference type="SMART" id="SM00530">
    <property type="entry name" value="HTH_XRE"/>
    <property type="match status" value="1"/>
</dbReference>